<accession>A0A369Q186</accession>
<organism evidence="1 2">
    <name type="scientific">Pedobacter chinensis</name>
    <dbReference type="NCBI Taxonomy" id="2282421"/>
    <lineage>
        <taxon>Bacteria</taxon>
        <taxon>Pseudomonadati</taxon>
        <taxon>Bacteroidota</taxon>
        <taxon>Sphingobacteriia</taxon>
        <taxon>Sphingobacteriales</taxon>
        <taxon>Sphingobacteriaceae</taxon>
        <taxon>Pedobacter</taxon>
    </lineage>
</organism>
<dbReference type="EMBL" id="QPKV01000004">
    <property type="protein sequence ID" value="RDC56098.1"/>
    <property type="molecule type" value="Genomic_DNA"/>
</dbReference>
<dbReference type="Proteomes" id="UP000253961">
    <property type="component" value="Unassembled WGS sequence"/>
</dbReference>
<proteinExistence type="predicted"/>
<protein>
    <submittedName>
        <fullName evidence="1">Uncharacterized protein</fullName>
    </submittedName>
</protein>
<dbReference type="PROSITE" id="PS51257">
    <property type="entry name" value="PROKAR_LIPOPROTEIN"/>
    <property type="match status" value="1"/>
</dbReference>
<evidence type="ECO:0000313" key="2">
    <source>
        <dbReference type="Proteomes" id="UP000253961"/>
    </source>
</evidence>
<dbReference type="RefSeq" id="WP_115402829.1">
    <property type="nucleotide sequence ID" value="NZ_QPKV01000004.1"/>
</dbReference>
<evidence type="ECO:0000313" key="1">
    <source>
        <dbReference type="EMBL" id="RDC56098.1"/>
    </source>
</evidence>
<name>A0A369Q186_9SPHI</name>
<reference evidence="1 2" key="1">
    <citation type="submission" date="2018-07" db="EMBL/GenBank/DDBJ databases">
        <title>Pedobacter sp. nov., isolated from soil.</title>
        <authorList>
            <person name="Zhou L.Y."/>
            <person name="Du Z.J."/>
        </authorList>
    </citation>
    <scope>NUCLEOTIDE SEQUENCE [LARGE SCALE GENOMIC DNA]</scope>
    <source>
        <strain evidence="1 2">JDX94</strain>
    </source>
</reference>
<sequence>MKKLTILMLCIATLGLVSCKKETIITPNNLTIIKYINPSDWKASTDGFTLSAALPDNNIDIRTFENDGILVYISRGDNNVYEQLPFTYDTQAFSYAVSEGRIDIDLQSSDFQHAIPDRPTTRTRVKIVLIESYR</sequence>
<dbReference type="OrthoDB" id="672896at2"/>
<gene>
    <name evidence="1" type="ORF">DU508_10765</name>
</gene>
<dbReference type="AlphaFoldDB" id="A0A369Q186"/>
<keyword evidence="2" id="KW-1185">Reference proteome</keyword>
<comment type="caution">
    <text evidence="1">The sequence shown here is derived from an EMBL/GenBank/DDBJ whole genome shotgun (WGS) entry which is preliminary data.</text>
</comment>